<comment type="caution">
    <text evidence="10">The sequence shown here is derived from an EMBL/GenBank/DDBJ whole genome shotgun (WGS) entry which is preliminary data.</text>
</comment>
<dbReference type="GO" id="GO:0022841">
    <property type="term" value="F:potassium ion leak channel activity"/>
    <property type="evidence" value="ECO:0007669"/>
    <property type="project" value="TreeGrafter"/>
</dbReference>
<evidence type="ECO:0000256" key="8">
    <source>
        <dbReference type="SAM" id="Phobius"/>
    </source>
</evidence>
<evidence type="ECO:0000256" key="2">
    <source>
        <dbReference type="ARBA" id="ARBA00022448"/>
    </source>
</evidence>
<evidence type="ECO:0000256" key="7">
    <source>
        <dbReference type="ARBA" id="ARBA00023303"/>
    </source>
</evidence>
<evidence type="ECO:0000313" key="11">
    <source>
        <dbReference type="Proteomes" id="UP001163046"/>
    </source>
</evidence>
<dbReference type="InterPro" id="IPR003280">
    <property type="entry name" value="2pore_dom_K_chnl"/>
</dbReference>
<comment type="subcellular location">
    <subcellularLocation>
        <location evidence="1">Membrane</location>
        <topology evidence="1">Multi-pass membrane protein</topology>
    </subcellularLocation>
</comment>
<keyword evidence="2" id="KW-0813">Transport</keyword>
<feature type="transmembrane region" description="Helical" evidence="8">
    <location>
        <begin position="63"/>
        <end position="82"/>
    </location>
</feature>
<organism evidence="10 11">
    <name type="scientific">Desmophyllum pertusum</name>
    <dbReference type="NCBI Taxonomy" id="174260"/>
    <lineage>
        <taxon>Eukaryota</taxon>
        <taxon>Metazoa</taxon>
        <taxon>Cnidaria</taxon>
        <taxon>Anthozoa</taxon>
        <taxon>Hexacorallia</taxon>
        <taxon>Scleractinia</taxon>
        <taxon>Caryophylliina</taxon>
        <taxon>Caryophylliidae</taxon>
        <taxon>Desmophyllum</taxon>
    </lineage>
</organism>
<dbReference type="EMBL" id="MU826354">
    <property type="protein sequence ID" value="KAJ7380088.1"/>
    <property type="molecule type" value="Genomic_DNA"/>
</dbReference>
<dbReference type="OrthoDB" id="297496at2759"/>
<reference evidence="10" key="1">
    <citation type="submission" date="2023-01" db="EMBL/GenBank/DDBJ databases">
        <title>Genome assembly of the deep-sea coral Lophelia pertusa.</title>
        <authorList>
            <person name="Herrera S."/>
            <person name="Cordes E."/>
        </authorList>
    </citation>
    <scope>NUCLEOTIDE SEQUENCE</scope>
    <source>
        <strain evidence="10">USNM1676648</strain>
        <tissue evidence="10">Polyp</tissue>
    </source>
</reference>
<keyword evidence="11" id="KW-1185">Reference proteome</keyword>
<dbReference type="AlphaFoldDB" id="A0A9W9ZE74"/>
<evidence type="ECO:0000256" key="6">
    <source>
        <dbReference type="ARBA" id="ARBA00023136"/>
    </source>
</evidence>
<dbReference type="Gene3D" id="1.10.287.70">
    <property type="match status" value="1"/>
</dbReference>
<dbReference type="GO" id="GO:0015271">
    <property type="term" value="F:outward rectifier potassium channel activity"/>
    <property type="evidence" value="ECO:0007669"/>
    <property type="project" value="TreeGrafter"/>
</dbReference>
<gene>
    <name evidence="10" type="ORF">OS493_010797</name>
</gene>
<proteinExistence type="predicted"/>
<keyword evidence="3 8" id="KW-0812">Transmembrane</keyword>
<keyword evidence="4 8" id="KW-1133">Transmembrane helix</keyword>
<dbReference type="GO" id="GO:0030322">
    <property type="term" value="P:stabilization of membrane potential"/>
    <property type="evidence" value="ECO:0007669"/>
    <property type="project" value="TreeGrafter"/>
</dbReference>
<dbReference type="PANTHER" id="PTHR11003">
    <property type="entry name" value="POTASSIUM CHANNEL, SUBFAMILY K"/>
    <property type="match status" value="1"/>
</dbReference>
<accession>A0A9W9ZE74</accession>
<feature type="transmembrane region" description="Helical" evidence="8">
    <location>
        <begin position="6"/>
        <end position="27"/>
    </location>
</feature>
<protein>
    <recommendedName>
        <fullName evidence="9">Potassium channel domain-containing protein</fullName>
    </recommendedName>
</protein>
<dbReference type="GO" id="GO:0005886">
    <property type="term" value="C:plasma membrane"/>
    <property type="evidence" value="ECO:0007669"/>
    <property type="project" value="TreeGrafter"/>
</dbReference>
<name>A0A9W9ZE74_9CNID</name>
<keyword evidence="5" id="KW-0406">Ion transport</keyword>
<dbReference type="Proteomes" id="UP001163046">
    <property type="component" value="Unassembled WGS sequence"/>
</dbReference>
<sequence length="202" mass="22420">MTPRTAAGQIVTIVYAIFGIPLTLLTLKSIGGGYNHLVKCVITMIENSFRGIQPEIRNLELKVLLVNVFLLVALIFSSAIVSYYEDMWNIRQGIYVWFITLTTVGFGEFVPLRMMEGFQPNSLIIPGLCFMSGVVDAMVEFVNKANVKVLRCRCFCQGNNSTQSSQIDNGIETIDTQDHALNNVGFDAANTQDETVHNDTTL</sequence>
<evidence type="ECO:0000256" key="4">
    <source>
        <dbReference type="ARBA" id="ARBA00022989"/>
    </source>
</evidence>
<feature type="transmembrane region" description="Helical" evidence="8">
    <location>
        <begin position="94"/>
        <end position="112"/>
    </location>
</feature>
<dbReference type="SUPFAM" id="SSF81324">
    <property type="entry name" value="Voltage-gated potassium channels"/>
    <property type="match status" value="1"/>
</dbReference>
<dbReference type="Pfam" id="PF07885">
    <property type="entry name" value="Ion_trans_2"/>
    <property type="match status" value="2"/>
</dbReference>
<evidence type="ECO:0000313" key="10">
    <source>
        <dbReference type="EMBL" id="KAJ7380088.1"/>
    </source>
</evidence>
<feature type="domain" description="Potassium channel" evidence="9">
    <location>
        <begin position="1"/>
        <end position="31"/>
    </location>
</feature>
<evidence type="ECO:0000256" key="3">
    <source>
        <dbReference type="ARBA" id="ARBA00022692"/>
    </source>
</evidence>
<feature type="domain" description="Potassium channel" evidence="9">
    <location>
        <begin position="70"/>
        <end position="142"/>
    </location>
</feature>
<evidence type="ECO:0000259" key="9">
    <source>
        <dbReference type="Pfam" id="PF07885"/>
    </source>
</evidence>
<evidence type="ECO:0000256" key="1">
    <source>
        <dbReference type="ARBA" id="ARBA00004141"/>
    </source>
</evidence>
<dbReference type="PANTHER" id="PTHR11003:SF345">
    <property type="entry name" value="TWIK FAMILY OF POTASSIUM CHANNELS PROTEIN 18"/>
    <property type="match status" value="1"/>
</dbReference>
<keyword evidence="7" id="KW-0407">Ion channel</keyword>
<keyword evidence="6 8" id="KW-0472">Membrane</keyword>
<dbReference type="InterPro" id="IPR013099">
    <property type="entry name" value="K_chnl_dom"/>
</dbReference>
<evidence type="ECO:0000256" key="5">
    <source>
        <dbReference type="ARBA" id="ARBA00023065"/>
    </source>
</evidence>